<evidence type="ECO:0008006" key="8">
    <source>
        <dbReference type="Google" id="ProtNLM"/>
    </source>
</evidence>
<dbReference type="Gene3D" id="1.25.40.10">
    <property type="entry name" value="Tetratricopeptide repeat domain"/>
    <property type="match status" value="3"/>
</dbReference>
<keyword evidence="7" id="KW-1185">Reference proteome</keyword>
<dbReference type="PANTHER" id="PTHR35807">
    <property type="entry name" value="TRANSCRIPTIONAL REGULATOR REDD-RELATED"/>
    <property type="match status" value="1"/>
</dbReference>
<name>A0ABQ2F2P2_9DEIO</name>
<evidence type="ECO:0000259" key="5">
    <source>
        <dbReference type="Pfam" id="PF13191"/>
    </source>
</evidence>
<reference evidence="7" key="1">
    <citation type="journal article" date="2019" name="Int. J. Syst. Evol. Microbiol.">
        <title>The Global Catalogue of Microorganisms (GCM) 10K type strain sequencing project: providing services to taxonomists for standard genome sequencing and annotation.</title>
        <authorList>
            <consortium name="The Broad Institute Genomics Platform"/>
            <consortium name="The Broad Institute Genome Sequencing Center for Infectious Disease"/>
            <person name="Wu L."/>
            <person name="Ma J."/>
        </authorList>
    </citation>
    <scope>NUCLEOTIDE SEQUENCE [LARGE SCALE GENOMIC DNA]</scope>
    <source>
        <strain evidence="7">JCM 30331</strain>
    </source>
</reference>
<dbReference type="Gene3D" id="1.10.10.10">
    <property type="entry name" value="Winged helix-like DNA-binding domain superfamily/Winged helix DNA-binding domain"/>
    <property type="match status" value="1"/>
</dbReference>
<dbReference type="SUPFAM" id="SSF52540">
    <property type="entry name" value="P-loop containing nucleoside triphosphate hydrolases"/>
    <property type="match status" value="1"/>
</dbReference>
<feature type="region of interest" description="Disordered" evidence="3">
    <location>
        <begin position="1026"/>
        <end position="1046"/>
    </location>
</feature>
<dbReference type="EMBL" id="BMPP01000013">
    <property type="protein sequence ID" value="GGK33738.1"/>
    <property type="molecule type" value="Genomic_DNA"/>
</dbReference>
<dbReference type="Pfam" id="PF03704">
    <property type="entry name" value="BTAD"/>
    <property type="match status" value="1"/>
</dbReference>
<protein>
    <recommendedName>
        <fullName evidence="8">Bacterial transcriptional activator domain-containing protein</fullName>
    </recommendedName>
</protein>
<dbReference type="InterPro" id="IPR051677">
    <property type="entry name" value="AfsR-DnrI-RedD_regulator"/>
</dbReference>
<feature type="domain" description="Orc1-like AAA ATPase" evidence="5">
    <location>
        <begin position="4"/>
        <end position="138"/>
    </location>
</feature>
<dbReference type="Proteomes" id="UP000647587">
    <property type="component" value="Unassembled WGS sequence"/>
</dbReference>
<gene>
    <name evidence="6" type="ORF">GCM10008955_29740</name>
</gene>
<evidence type="ECO:0000313" key="6">
    <source>
        <dbReference type="EMBL" id="GGK33738.1"/>
    </source>
</evidence>
<evidence type="ECO:0000256" key="3">
    <source>
        <dbReference type="SAM" id="MobiDB-lite"/>
    </source>
</evidence>
<accession>A0ABQ2F2P2</accession>
<dbReference type="InterPro" id="IPR011990">
    <property type="entry name" value="TPR-like_helical_dom_sf"/>
</dbReference>
<proteinExistence type="predicted"/>
<evidence type="ECO:0000259" key="4">
    <source>
        <dbReference type="Pfam" id="PF03704"/>
    </source>
</evidence>
<dbReference type="RefSeq" id="WP_189010201.1">
    <property type="nucleotide sequence ID" value="NZ_BMPP01000013.1"/>
</dbReference>
<dbReference type="SUPFAM" id="SSF48452">
    <property type="entry name" value="TPR-like"/>
    <property type="match status" value="2"/>
</dbReference>
<keyword evidence="2" id="KW-0804">Transcription</keyword>
<feature type="domain" description="Bacterial transcriptional activator" evidence="4">
    <location>
        <begin position="922"/>
        <end position="1013"/>
    </location>
</feature>
<organism evidence="6 7">
    <name type="scientific">Deinococcus malanensis</name>
    <dbReference type="NCBI Taxonomy" id="1706855"/>
    <lineage>
        <taxon>Bacteria</taxon>
        <taxon>Thermotogati</taxon>
        <taxon>Deinococcota</taxon>
        <taxon>Deinococci</taxon>
        <taxon>Deinococcales</taxon>
        <taxon>Deinococcaceae</taxon>
        <taxon>Deinococcus</taxon>
    </lineage>
</organism>
<comment type="caution">
    <text evidence="6">The sequence shown here is derived from an EMBL/GenBank/DDBJ whole genome shotgun (WGS) entry which is preliminary data.</text>
</comment>
<dbReference type="Pfam" id="PF13191">
    <property type="entry name" value="AAA_16"/>
    <property type="match status" value="1"/>
</dbReference>
<evidence type="ECO:0000313" key="7">
    <source>
        <dbReference type="Proteomes" id="UP000647587"/>
    </source>
</evidence>
<evidence type="ECO:0000256" key="2">
    <source>
        <dbReference type="ARBA" id="ARBA00023163"/>
    </source>
</evidence>
<dbReference type="InterPro" id="IPR027417">
    <property type="entry name" value="P-loop_NTPase"/>
</dbReference>
<sequence>MTRREELVHQVTRRLGALSARRGGLALALWGEAGIGKSWVAAEILRALPLRSAEVHASVSVATLIGTLPRPARLPTWTQEALGRLEHGDALGQEVAGDALSSLLSELAPFVLHVRDLHDASAEQLKFWQALARGATRSRGVGLMATSRLAPPEPFEAQAIERLTLEDTTSLLKQTLGASLPDDAVSWIGQHASGNPLFSIEYLRFLIRQGCLWNDGQRWHWREPRENRIPAGVEALVSHLCHTPPLSQAAEAALQARAMLASDMSPAIWAQVAGLGASELQGACEELGRRGILRAGQFVHPLYQDVEVHHLTRARRQVIARRAVSVLLKSDVEAAAGFAMHAELPAAEALPLLRRAAESAQDGGRHRQAAEYLSWAVRHADEPDRAPLALAAARLWRAFEPRQVIALAQQVLETEPENLEAAFLLAGALVLQGDEERANRLIRNLQGSSGLEASWLFELVSLHADRNDYAGVMTQWQEHPQLHSLAPPSVQAQVIRALDFMGRSTEACALAAQALGKPALPDAERTVLLFARCRALYSAGDLEAAEADAGEVVKLAEAGQRVHELARALSTRATIRDTLGRYPEALADAQASLKLFASLGVARDHAQQQSRLACLLLEYGEYEQAETLLHEGHQVMKRAGVSHFLALCEYNLAYLYLEQNPPFGGTLALKYAHAGLQHARQTGSPLIIAQTASMAARAEAVHGSALQALELADESLDLTRQVGSSHDAAWAIWARGFALEACGRPAEALASFQEAAGDLADRGLTLWAHRLGLEADRLAGDVASAADKLRFFREHDLRNWVNVTDRYFPDLAPPGLPGPQAEASVRLGVLGPVQILRGDEAVRYKGQKGKELLALLLEARLAGHQEVRQLALQEALYPELPDAAAVSALQQLVYRLRQFLGAEVVQRTDSGYRLGGAESDAEEFLRTGNLRLWRGPYLEDLGAGRDVSAEEALYHALERRAHALLASDPQEVARVGQILLEHEPYDRRLLSLTLRALHTCGNRRARQKVYTQSVARMGEVGEHLPPLSALLEGPWPDSRTGPDTPG</sequence>
<evidence type="ECO:0000256" key="1">
    <source>
        <dbReference type="ARBA" id="ARBA00023015"/>
    </source>
</evidence>
<dbReference type="PANTHER" id="PTHR35807:SF1">
    <property type="entry name" value="TRANSCRIPTIONAL REGULATOR REDD"/>
    <property type="match status" value="1"/>
</dbReference>
<dbReference type="InterPro" id="IPR041664">
    <property type="entry name" value="AAA_16"/>
</dbReference>
<dbReference type="InterPro" id="IPR036388">
    <property type="entry name" value="WH-like_DNA-bd_sf"/>
</dbReference>
<dbReference type="InterPro" id="IPR005158">
    <property type="entry name" value="BTAD"/>
</dbReference>
<keyword evidence="1" id="KW-0805">Transcription regulation</keyword>